<dbReference type="RefSeq" id="WP_233471646.1">
    <property type="nucleotide sequence ID" value="NZ_CAJHCS010000001.1"/>
</dbReference>
<protein>
    <submittedName>
        <fullName evidence="2">MarR family transcriptional regulator</fullName>
    </submittedName>
</protein>
<comment type="caution">
    <text evidence="2">The sequence shown here is derived from an EMBL/GenBank/DDBJ whole genome shotgun (WGS) entry which is preliminary data.</text>
</comment>
<evidence type="ECO:0000259" key="1">
    <source>
        <dbReference type="PROSITE" id="PS50995"/>
    </source>
</evidence>
<dbReference type="Pfam" id="PF12802">
    <property type="entry name" value="MarR_2"/>
    <property type="match status" value="1"/>
</dbReference>
<accession>A0ABU9Q7G9</accession>
<dbReference type="PRINTS" id="PR00598">
    <property type="entry name" value="HTHMARR"/>
</dbReference>
<dbReference type="PANTHER" id="PTHR33164:SF43">
    <property type="entry name" value="HTH-TYPE TRANSCRIPTIONAL REPRESSOR YETL"/>
    <property type="match status" value="1"/>
</dbReference>
<feature type="domain" description="HTH marR-type" evidence="1">
    <location>
        <begin position="26"/>
        <end position="159"/>
    </location>
</feature>
<dbReference type="PANTHER" id="PTHR33164">
    <property type="entry name" value="TRANSCRIPTIONAL REGULATOR, MARR FAMILY"/>
    <property type="match status" value="1"/>
</dbReference>
<dbReference type="InterPro" id="IPR000835">
    <property type="entry name" value="HTH_MarR-typ"/>
</dbReference>
<keyword evidence="3" id="KW-1185">Reference proteome</keyword>
<reference evidence="2 3" key="1">
    <citation type="submission" date="2024-01" db="EMBL/GenBank/DDBJ databases">
        <title>The diversity of rhizobia nodulating Mimosa spp. in eleven states of Brazil covering several biomes is determined by host plant, location, and edaphic factors.</title>
        <authorList>
            <person name="Rouws L."/>
            <person name="Barauna A."/>
            <person name="Beukes C."/>
            <person name="De Faria S.M."/>
            <person name="Gross E."/>
            <person name="Dos Reis Junior F.B."/>
            <person name="Simon M."/>
            <person name="Maluk M."/>
            <person name="Odee D.W."/>
            <person name="Kenicer G."/>
            <person name="Young J.P.W."/>
            <person name="Reis V.M."/>
            <person name="Zilli J."/>
            <person name="James E.K."/>
        </authorList>
    </citation>
    <scope>NUCLEOTIDE SEQUENCE [LARGE SCALE GENOMIC DNA]</scope>
    <source>
        <strain evidence="2 3">JPY77</strain>
    </source>
</reference>
<dbReference type="InterPro" id="IPR036390">
    <property type="entry name" value="WH_DNA-bd_sf"/>
</dbReference>
<proteinExistence type="predicted"/>
<dbReference type="SMART" id="SM00347">
    <property type="entry name" value="HTH_MARR"/>
    <property type="match status" value="1"/>
</dbReference>
<evidence type="ECO:0000313" key="2">
    <source>
        <dbReference type="EMBL" id="MEM5285373.1"/>
    </source>
</evidence>
<dbReference type="EMBL" id="JAZHGC010000004">
    <property type="protein sequence ID" value="MEM5285373.1"/>
    <property type="molecule type" value="Genomic_DNA"/>
</dbReference>
<organism evidence="2 3">
    <name type="scientific">Paraburkholderia sabiae</name>
    <dbReference type="NCBI Taxonomy" id="273251"/>
    <lineage>
        <taxon>Bacteria</taxon>
        <taxon>Pseudomonadati</taxon>
        <taxon>Pseudomonadota</taxon>
        <taxon>Betaproteobacteria</taxon>
        <taxon>Burkholderiales</taxon>
        <taxon>Burkholderiaceae</taxon>
        <taxon>Paraburkholderia</taxon>
    </lineage>
</organism>
<dbReference type="InterPro" id="IPR036388">
    <property type="entry name" value="WH-like_DNA-bd_sf"/>
</dbReference>
<gene>
    <name evidence="2" type="ORF">V4C55_06625</name>
</gene>
<dbReference type="Gene3D" id="1.10.10.10">
    <property type="entry name" value="Winged helix-like DNA-binding domain superfamily/Winged helix DNA-binding domain"/>
    <property type="match status" value="1"/>
</dbReference>
<dbReference type="InterPro" id="IPR039422">
    <property type="entry name" value="MarR/SlyA-like"/>
</dbReference>
<evidence type="ECO:0000313" key="3">
    <source>
        <dbReference type="Proteomes" id="UP001494588"/>
    </source>
</evidence>
<dbReference type="PROSITE" id="PS50995">
    <property type="entry name" value="HTH_MARR_2"/>
    <property type="match status" value="1"/>
</dbReference>
<sequence>MPRSSTTPSAASAPTVPPLKQPGHIDQFLLYRMHNLTRVAVQGVGLMFRREIGISRRDWRILAFVGQFPDLNLTRLAELTALDTVIASRCVTQLVRRGLLANTRQPTNKRVSALRLTETGKAVYEQARAAGQQYNVEFAACLSDDEARQLETLMDKLEARAHELTKREIERSGGAEDSAGDE</sequence>
<name>A0ABU9Q7G9_9BURK</name>
<dbReference type="Proteomes" id="UP001494588">
    <property type="component" value="Unassembled WGS sequence"/>
</dbReference>
<dbReference type="SUPFAM" id="SSF46785">
    <property type="entry name" value="Winged helix' DNA-binding domain"/>
    <property type="match status" value="1"/>
</dbReference>